<name>A0A6I4U0F8_9SPHN</name>
<dbReference type="OrthoDB" id="9795355at2"/>
<dbReference type="GO" id="GO:0016853">
    <property type="term" value="F:isomerase activity"/>
    <property type="evidence" value="ECO:0007669"/>
    <property type="project" value="InterPro"/>
</dbReference>
<sequence>MSNALGTFVEIASAGLTAQIELFGAELFSLTDAVGREYMTDADPTWWTGHAPILFPIVGGLAGGRFRHEGQEYTLSRHGFARGRAFDVVERAGDSVTLRLVDNADSRAAYPFPFVLDMRFTLAGMVLSMEARVSNPGDGPLPFSFGYHPAFAWPLPDGGAKDEHQIVFAQDEPQPVRRLDAAGLVALEEPTPVRDRVLALASGLFEADALIWDRLASRDLSYRSPAGARLDISFPELPMLGIWQKPGARFICIEPWAGIADPAGFAGTLSEKPGIMLLEPGAERSFCMDVAVHPAD</sequence>
<reference evidence="1 2" key="1">
    <citation type="submission" date="2019-12" db="EMBL/GenBank/DDBJ databases">
        <title>Genomic-based taxomic classification of the family Erythrobacteraceae.</title>
        <authorList>
            <person name="Xu L."/>
        </authorList>
    </citation>
    <scope>NUCLEOTIDE SEQUENCE [LARGE SCALE GENOMIC DNA]</scope>
    <source>
        <strain evidence="1 2">S36</strain>
    </source>
</reference>
<protein>
    <submittedName>
        <fullName evidence="1">Aldose 1-epimerase family protein</fullName>
    </submittedName>
</protein>
<dbReference type="EMBL" id="WTYJ01000003">
    <property type="protein sequence ID" value="MXP00134.1"/>
    <property type="molecule type" value="Genomic_DNA"/>
</dbReference>
<dbReference type="InterPro" id="IPR014718">
    <property type="entry name" value="GH-type_carb-bd"/>
</dbReference>
<dbReference type="GO" id="GO:0030246">
    <property type="term" value="F:carbohydrate binding"/>
    <property type="evidence" value="ECO:0007669"/>
    <property type="project" value="InterPro"/>
</dbReference>
<dbReference type="PANTHER" id="PTHR11122">
    <property type="entry name" value="APOSPORY-ASSOCIATED PROTEIN C-RELATED"/>
    <property type="match status" value="1"/>
</dbReference>
<dbReference type="InterPro" id="IPR037481">
    <property type="entry name" value="LacX"/>
</dbReference>
<dbReference type="GO" id="GO:0005975">
    <property type="term" value="P:carbohydrate metabolic process"/>
    <property type="evidence" value="ECO:0007669"/>
    <property type="project" value="InterPro"/>
</dbReference>
<keyword evidence="2" id="KW-1185">Reference proteome</keyword>
<dbReference type="Proteomes" id="UP000469430">
    <property type="component" value="Unassembled WGS sequence"/>
</dbReference>
<gene>
    <name evidence="1" type="ORF">GRI97_14165</name>
</gene>
<dbReference type="InterPro" id="IPR008183">
    <property type="entry name" value="Aldose_1/G6P_1-epimerase"/>
</dbReference>
<dbReference type="PANTHER" id="PTHR11122:SF13">
    <property type="entry name" value="GLUCOSE-6-PHOSPHATE 1-EPIMERASE"/>
    <property type="match status" value="1"/>
</dbReference>
<dbReference type="RefSeq" id="WP_161391868.1">
    <property type="nucleotide sequence ID" value="NZ_JBHSCP010000002.1"/>
</dbReference>
<evidence type="ECO:0000313" key="2">
    <source>
        <dbReference type="Proteomes" id="UP000469430"/>
    </source>
</evidence>
<evidence type="ECO:0000313" key="1">
    <source>
        <dbReference type="EMBL" id="MXP00134.1"/>
    </source>
</evidence>
<dbReference type="AlphaFoldDB" id="A0A6I4U0F8"/>
<comment type="caution">
    <text evidence="1">The sequence shown here is derived from an EMBL/GenBank/DDBJ whole genome shotgun (WGS) entry which is preliminary data.</text>
</comment>
<accession>A0A6I4U0F8</accession>
<organism evidence="1 2">
    <name type="scientific">Croceibacterium xixiisoli</name>
    <dbReference type="NCBI Taxonomy" id="1476466"/>
    <lineage>
        <taxon>Bacteria</taxon>
        <taxon>Pseudomonadati</taxon>
        <taxon>Pseudomonadota</taxon>
        <taxon>Alphaproteobacteria</taxon>
        <taxon>Sphingomonadales</taxon>
        <taxon>Erythrobacteraceae</taxon>
        <taxon>Croceibacterium</taxon>
    </lineage>
</organism>
<dbReference type="InterPro" id="IPR011013">
    <property type="entry name" value="Gal_mutarotase_sf_dom"/>
</dbReference>
<dbReference type="Gene3D" id="2.70.98.10">
    <property type="match status" value="1"/>
</dbReference>
<proteinExistence type="predicted"/>
<dbReference type="SUPFAM" id="SSF74650">
    <property type="entry name" value="Galactose mutarotase-like"/>
    <property type="match status" value="1"/>
</dbReference>
<dbReference type="Pfam" id="PF01263">
    <property type="entry name" value="Aldose_epim"/>
    <property type="match status" value="1"/>
</dbReference>
<dbReference type="CDD" id="cd09024">
    <property type="entry name" value="Aldose_epim_lacX"/>
    <property type="match status" value="1"/>
</dbReference>